<dbReference type="Pfam" id="PF04773">
    <property type="entry name" value="FecR"/>
    <property type="match status" value="1"/>
</dbReference>
<dbReference type="Gene3D" id="2.60.120.1440">
    <property type="match status" value="1"/>
</dbReference>
<dbReference type="PANTHER" id="PTHR30273">
    <property type="entry name" value="PERIPLASMIC SIGNAL SENSOR AND SIGMA FACTOR ACTIVATOR FECR-RELATED"/>
    <property type="match status" value="1"/>
</dbReference>
<feature type="domain" description="Protein FecR C-terminal" evidence="3">
    <location>
        <begin position="248"/>
        <end position="313"/>
    </location>
</feature>
<feature type="domain" description="FecR protein" evidence="2">
    <location>
        <begin position="113"/>
        <end position="204"/>
    </location>
</feature>
<evidence type="ECO:0000259" key="3">
    <source>
        <dbReference type="Pfam" id="PF16344"/>
    </source>
</evidence>
<dbReference type="PANTHER" id="PTHR30273:SF2">
    <property type="entry name" value="PROTEIN FECR"/>
    <property type="match status" value="1"/>
</dbReference>
<organism evidence="4 5">
    <name type="scientific">Marinilabilia rubra</name>
    <dbReference type="NCBI Taxonomy" id="2162893"/>
    <lineage>
        <taxon>Bacteria</taxon>
        <taxon>Pseudomonadati</taxon>
        <taxon>Bacteroidota</taxon>
        <taxon>Bacteroidia</taxon>
        <taxon>Marinilabiliales</taxon>
        <taxon>Marinilabiliaceae</taxon>
        <taxon>Marinilabilia</taxon>
    </lineage>
</organism>
<comment type="caution">
    <text evidence="4">The sequence shown here is derived from an EMBL/GenBank/DDBJ whole genome shotgun (WGS) entry which is preliminary data.</text>
</comment>
<dbReference type="RefSeq" id="WP_109265973.1">
    <property type="nucleotide sequence ID" value="NZ_QEWP01000023.1"/>
</dbReference>
<gene>
    <name evidence="4" type="ORF">DDZ16_18535</name>
</gene>
<name>A0A2U2B461_9BACT</name>
<dbReference type="InterPro" id="IPR006860">
    <property type="entry name" value="FecR"/>
</dbReference>
<sequence length="323" mass="37544">MKEQFYHILKGQVSGKERSDFFQELDNNPEERREYMALEKLWVAHKMAGKRTSDKFRKRSFNEFWDNTKKRKGFSIWSAISGAAAIVVISLMVGKYIFPGTWPFSPDMVEFSAPKGSISQIELEDGSRIWLNSGTTAKVITHGIFKTSVDLEGEAFFDVVHNDRREFIVQAGDYSIYDRGTKFNVDYDMERNSITTALFEGAIEFNNEERSLLRDLEPGKMFCFNIDESRISITNAEQEFITAWKEGKFVFVDKTLAEIAEELEEWYDVKFIFKDPEVKEEVFTGVIKRRTSMEHLLKVLRLSSEMQYKIETKEDGSCTVIFK</sequence>
<dbReference type="OrthoDB" id="1119382at2"/>
<dbReference type="InterPro" id="IPR012373">
    <property type="entry name" value="Ferrdict_sens_TM"/>
</dbReference>
<dbReference type="GO" id="GO:0016989">
    <property type="term" value="F:sigma factor antagonist activity"/>
    <property type="evidence" value="ECO:0007669"/>
    <property type="project" value="TreeGrafter"/>
</dbReference>
<dbReference type="Pfam" id="PF16344">
    <property type="entry name" value="FecR_C"/>
    <property type="match status" value="1"/>
</dbReference>
<feature type="transmembrane region" description="Helical" evidence="1">
    <location>
        <begin position="74"/>
        <end position="98"/>
    </location>
</feature>
<protein>
    <submittedName>
        <fullName evidence="4">Iron dicitrate transport regulator FecR</fullName>
    </submittedName>
</protein>
<dbReference type="PIRSF" id="PIRSF018266">
    <property type="entry name" value="FecR"/>
    <property type="match status" value="1"/>
</dbReference>
<reference evidence="4 5" key="1">
    <citation type="submission" date="2018-05" db="EMBL/GenBank/DDBJ databases">
        <title>Marinilabilia rubrum sp. nov., isolated from saltern sediment.</title>
        <authorList>
            <person name="Zhang R."/>
        </authorList>
    </citation>
    <scope>NUCLEOTIDE SEQUENCE [LARGE SCALE GENOMIC DNA]</scope>
    <source>
        <strain evidence="4 5">WTE16</strain>
    </source>
</reference>
<keyword evidence="1" id="KW-0472">Membrane</keyword>
<keyword evidence="5" id="KW-1185">Reference proteome</keyword>
<evidence type="ECO:0000313" key="4">
    <source>
        <dbReference type="EMBL" id="PWD97861.1"/>
    </source>
</evidence>
<proteinExistence type="predicted"/>
<dbReference type="Proteomes" id="UP000244956">
    <property type="component" value="Unassembled WGS sequence"/>
</dbReference>
<dbReference type="InterPro" id="IPR032508">
    <property type="entry name" value="FecR_C"/>
</dbReference>
<evidence type="ECO:0000259" key="2">
    <source>
        <dbReference type="Pfam" id="PF04773"/>
    </source>
</evidence>
<dbReference type="EMBL" id="QEWP01000023">
    <property type="protein sequence ID" value="PWD97861.1"/>
    <property type="molecule type" value="Genomic_DNA"/>
</dbReference>
<dbReference type="AlphaFoldDB" id="A0A2U2B461"/>
<evidence type="ECO:0000313" key="5">
    <source>
        <dbReference type="Proteomes" id="UP000244956"/>
    </source>
</evidence>
<accession>A0A2U2B461</accession>
<keyword evidence="1" id="KW-0812">Transmembrane</keyword>
<evidence type="ECO:0000256" key="1">
    <source>
        <dbReference type="SAM" id="Phobius"/>
    </source>
</evidence>
<keyword evidence="1" id="KW-1133">Transmembrane helix</keyword>
<dbReference type="Gene3D" id="3.55.50.30">
    <property type="match status" value="1"/>
</dbReference>